<feature type="region of interest" description="Disordered" evidence="1">
    <location>
        <begin position="963"/>
        <end position="1009"/>
    </location>
</feature>
<proteinExistence type="predicted"/>
<sequence length="1203" mass="134501">MSLRGQYRHITLRHERHMINNTAPALAPGQAKFFSYFLPSLPAGEYKIQIDQTVTTDSAKPGVSATPANRTFEVLAPEWAISAANGDTTNNNNDDDSAVVLSTFPASGETAPSFRTLPHLVLKDPQLPWIRPVSKKDYNDGNSIPWFALIIFSADELQLREDVGQAYFSKVNATVNDTLGWDLPASSIEKIDHARVANFIPKPSVPDQRAGTQTSVIPVSSDVFRQLFTSAQKPGEFDVAPFRFMSHVRTVSTAGTMSAARAENDGDPTQSGTQTVAMVVSHRLGPTAITVPTPVMAHLVSLQGIDTKSVDLVANRDHVLMTSLFSWTYTALPPGSPDVVSMLQHLGKKDAGLSVLRTDLTVDPLGEKVFDKFSEPDIAKLITKRQIDGYTLTRYRTITGEQNAAIYRGPLTPTRVPYPLHKKVSFQSNFGTDLQILDPDLGLMDLSYASAWQLGKTMAMGDPAFTAALSRLRIEVHQAALESARKDIFKRLRASGTQEADENGREVKQSVFSDTNPRVSYMPRQEIKADVVKIVQALNGINGTVEQAGTAFSTNRWRRRDPSLMPSTQTDLESEADLFSLRSDHVYHQMPFHSLFYLEDGTANTPDGGPYNYHSIPNNTDYAVVQEWVLDRLHLAGIPAHYLLPDPSHLPPESLRFFHIDGNWLDAMVDGALSLANHLADVPEEDYTRSSLKATLNRYLTTPLVGDYLQQIPAYGFMLRSQLLVQFPDLAVGAEFALEKDDVHTSEDWAHAKPKAPILVQRKLAPDIMLVLLDREPPKLSSVTFTLPAHQQTFIAAFGLTSEKADLRFKRIYATGADEALPEPDVRERRKNLVIVPDLNPYPTSQVIDWHARTLKIEQYAQLVHQNLQNFMPRKTQDYRHVTPTAAVFALQLNEPIYTLVITARKPVVQGQTPDTDDESLDSWQILHEPKGFQFYPPPFPGDKIKARSQLPVSRMAHTFSPTLISLEPESKPKSSQDPSAPDEARRRAEQPAIRLGHGISPKLPDKPVLPMDMPEFEFKIFRLGKPKDEAITTNADRPFDLVFSIIRGKWTDPEAWPLRIMHFDLTIKIAGLDQPRPPDDDFSTPRALLRSDVPDGPAPTMLSNLRYNVLSRKWDVQEGQLQLSIVPRTKWGVHMRDTVEASFIFPMARIFPWEVPKGATYPGQVKLRSYMLPESETDPNKKPTEYKHDDVGKFQLTREGLL</sequence>
<evidence type="ECO:0000256" key="1">
    <source>
        <dbReference type="SAM" id="MobiDB-lite"/>
    </source>
</evidence>
<evidence type="ECO:0000313" key="2">
    <source>
        <dbReference type="EMBL" id="ETI24825.1"/>
    </source>
</evidence>
<gene>
    <name evidence="2" type="ORF">G647_04195</name>
</gene>
<evidence type="ECO:0000313" key="3">
    <source>
        <dbReference type="Proteomes" id="UP000030678"/>
    </source>
</evidence>
<protein>
    <submittedName>
        <fullName evidence="2">Uncharacterized protein</fullName>
    </submittedName>
</protein>
<dbReference type="HOGENOM" id="CLU_007898_1_0_1"/>
<dbReference type="AlphaFoldDB" id="V9DD90"/>
<organism evidence="2 3">
    <name type="scientific">Cladophialophora carrionii CBS 160.54</name>
    <dbReference type="NCBI Taxonomy" id="1279043"/>
    <lineage>
        <taxon>Eukaryota</taxon>
        <taxon>Fungi</taxon>
        <taxon>Dikarya</taxon>
        <taxon>Ascomycota</taxon>
        <taxon>Pezizomycotina</taxon>
        <taxon>Eurotiomycetes</taxon>
        <taxon>Chaetothyriomycetidae</taxon>
        <taxon>Chaetothyriales</taxon>
        <taxon>Herpotrichiellaceae</taxon>
        <taxon>Cladophialophora</taxon>
    </lineage>
</organism>
<reference evidence="2 3" key="1">
    <citation type="submission" date="2013-03" db="EMBL/GenBank/DDBJ databases">
        <title>The Genome Sequence of Cladophialophora carrionii CBS 160.54.</title>
        <authorList>
            <consortium name="The Broad Institute Genomics Platform"/>
            <person name="Cuomo C."/>
            <person name="de Hoog S."/>
            <person name="Gorbushina A."/>
            <person name="Walker B."/>
            <person name="Young S.K."/>
            <person name="Zeng Q."/>
            <person name="Gargeya S."/>
            <person name="Fitzgerald M."/>
            <person name="Haas B."/>
            <person name="Abouelleil A."/>
            <person name="Allen A.W."/>
            <person name="Alvarado L."/>
            <person name="Arachchi H.M."/>
            <person name="Berlin A.M."/>
            <person name="Chapman S.B."/>
            <person name="Gainer-Dewar J."/>
            <person name="Goldberg J."/>
            <person name="Griggs A."/>
            <person name="Gujja S."/>
            <person name="Hansen M."/>
            <person name="Howarth C."/>
            <person name="Imamovic A."/>
            <person name="Ireland A."/>
            <person name="Larimer J."/>
            <person name="McCowan C."/>
            <person name="Murphy C."/>
            <person name="Pearson M."/>
            <person name="Poon T.W."/>
            <person name="Priest M."/>
            <person name="Roberts A."/>
            <person name="Saif S."/>
            <person name="Shea T."/>
            <person name="Sisk P."/>
            <person name="Sykes S."/>
            <person name="Wortman J."/>
            <person name="Nusbaum C."/>
            <person name="Birren B."/>
        </authorList>
    </citation>
    <scope>NUCLEOTIDE SEQUENCE [LARGE SCALE GENOMIC DNA]</scope>
    <source>
        <strain evidence="2 3">CBS 160.54</strain>
    </source>
</reference>
<dbReference type="Proteomes" id="UP000030678">
    <property type="component" value="Unassembled WGS sequence"/>
</dbReference>
<dbReference type="RefSeq" id="XP_008726761.1">
    <property type="nucleotide sequence ID" value="XM_008728539.1"/>
</dbReference>
<dbReference type="VEuPathDB" id="FungiDB:G647_04195"/>
<name>V9DD90_9EURO</name>
<dbReference type="EMBL" id="KB822704">
    <property type="protein sequence ID" value="ETI24825.1"/>
    <property type="molecule type" value="Genomic_DNA"/>
</dbReference>
<dbReference type="OrthoDB" id="3029913at2759"/>
<accession>V9DD90</accession>
<dbReference type="GeneID" id="19982688"/>
<feature type="region of interest" description="Disordered" evidence="1">
    <location>
        <begin position="495"/>
        <end position="515"/>
    </location>
</feature>